<name>A0AAD5GAY3_AMBAR</name>
<dbReference type="Gene3D" id="3.30.420.10">
    <property type="entry name" value="Ribonuclease H-like superfamily/Ribonuclease H"/>
    <property type="match status" value="1"/>
</dbReference>
<accession>A0AAD5GAY3</accession>
<dbReference type="Pfam" id="PF01612">
    <property type="entry name" value="DNA_pol_A_exo1"/>
    <property type="match status" value="1"/>
</dbReference>
<evidence type="ECO:0000256" key="1">
    <source>
        <dbReference type="SAM" id="MobiDB-lite"/>
    </source>
</evidence>
<dbReference type="GO" id="GO:0008408">
    <property type="term" value="F:3'-5' exonuclease activity"/>
    <property type="evidence" value="ECO:0007669"/>
    <property type="project" value="InterPro"/>
</dbReference>
<organism evidence="3 4">
    <name type="scientific">Ambrosia artemisiifolia</name>
    <name type="common">Common ragweed</name>
    <dbReference type="NCBI Taxonomy" id="4212"/>
    <lineage>
        <taxon>Eukaryota</taxon>
        <taxon>Viridiplantae</taxon>
        <taxon>Streptophyta</taxon>
        <taxon>Embryophyta</taxon>
        <taxon>Tracheophyta</taxon>
        <taxon>Spermatophyta</taxon>
        <taxon>Magnoliopsida</taxon>
        <taxon>eudicotyledons</taxon>
        <taxon>Gunneridae</taxon>
        <taxon>Pentapetalae</taxon>
        <taxon>asterids</taxon>
        <taxon>campanulids</taxon>
        <taxon>Asterales</taxon>
        <taxon>Asteraceae</taxon>
        <taxon>Asteroideae</taxon>
        <taxon>Heliantheae alliance</taxon>
        <taxon>Heliantheae</taxon>
        <taxon>Ambrosia</taxon>
    </lineage>
</organism>
<feature type="region of interest" description="Disordered" evidence="1">
    <location>
        <begin position="511"/>
        <end position="543"/>
    </location>
</feature>
<dbReference type="SUPFAM" id="SSF53098">
    <property type="entry name" value="Ribonuclease H-like"/>
    <property type="match status" value="1"/>
</dbReference>
<dbReference type="Proteomes" id="UP001206925">
    <property type="component" value="Unassembled WGS sequence"/>
</dbReference>
<gene>
    <name evidence="3" type="ORF">M8C21_033723</name>
</gene>
<evidence type="ECO:0000259" key="2">
    <source>
        <dbReference type="Pfam" id="PF01612"/>
    </source>
</evidence>
<evidence type="ECO:0000313" key="4">
    <source>
        <dbReference type="Proteomes" id="UP001206925"/>
    </source>
</evidence>
<dbReference type="InterPro" id="IPR052408">
    <property type="entry name" value="Exonuclease_MUT-7-like"/>
</dbReference>
<dbReference type="AlphaFoldDB" id="A0AAD5GAY3"/>
<dbReference type="InterPro" id="IPR002562">
    <property type="entry name" value="3'-5'_exonuclease_dom"/>
</dbReference>
<dbReference type="EMBL" id="JAMZMK010009970">
    <property type="protein sequence ID" value="KAI7733483.1"/>
    <property type="molecule type" value="Genomic_DNA"/>
</dbReference>
<dbReference type="InterPro" id="IPR036397">
    <property type="entry name" value="RNaseH_sf"/>
</dbReference>
<dbReference type="GO" id="GO:0006139">
    <property type="term" value="P:nucleobase-containing compound metabolic process"/>
    <property type="evidence" value="ECO:0007669"/>
    <property type="project" value="InterPro"/>
</dbReference>
<sequence>MVVKAMKRVVKGCVCGGERVERTACRVAISGKRYQVGHTHPLPLLFLGELMGVEEKALKLSSGSMSHEEWSMSLHAYSDLTNVSPLVFLYLLKECYVYGTCKATAKFFALQYQVHQALHNKPRPGPAVFVARCLSLLPIFESHCEGFSHLVIAALRRLLKTGTTQEDLQEAKFLASKLFVIAVRGTKVHDDRILVKMLEVFGIRLTDINEVLFTSDMKNDSFEVIAKAFVDKFISKLLESQSYMTAVTLLEHLSIRHSEESFLLEMLEKQEYRAAEKWAAFMGKPMLCALIRGYVDRKLLKQAYELIKKNNLREEFPEVYKMGKESSLKKLAEKGCWDIAEMRAKSDRQLLEYIVYLAMEAGYSEKVDELCERYSLTGFIKAKETEASLPHIRYLHLDELAIDDIIWVDEPVGLHEATCHIEGCKVIGLDCEWKPSYEKGSKNNKEVLGVGLNKTRRNSNWEERPLTRNQLEYAALDAAVLIRIFWHVRSQSQSTGVSNENTQMEWKSHIISHGGDPTKIKKKVKNAKGCNAGTRESHKSSQS</sequence>
<dbReference type="PANTHER" id="PTHR47765:SF2">
    <property type="entry name" value="EXONUCLEASE MUT-7 HOMOLOG"/>
    <property type="match status" value="1"/>
</dbReference>
<dbReference type="PANTHER" id="PTHR47765">
    <property type="entry name" value="3'-5' EXONUCLEASE DOMAIN-CONTAINING PROTEIN"/>
    <property type="match status" value="1"/>
</dbReference>
<keyword evidence="4" id="KW-1185">Reference proteome</keyword>
<protein>
    <recommendedName>
        <fullName evidence="2">3'-5' exonuclease domain-containing protein</fullName>
    </recommendedName>
</protein>
<feature type="domain" description="3'-5' exonuclease" evidence="2">
    <location>
        <begin position="445"/>
        <end position="487"/>
    </location>
</feature>
<dbReference type="InterPro" id="IPR012337">
    <property type="entry name" value="RNaseH-like_sf"/>
</dbReference>
<comment type="caution">
    <text evidence="3">The sequence shown here is derived from an EMBL/GenBank/DDBJ whole genome shotgun (WGS) entry which is preliminary data.</text>
</comment>
<dbReference type="GO" id="GO:0003676">
    <property type="term" value="F:nucleic acid binding"/>
    <property type="evidence" value="ECO:0007669"/>
    <property type="project" value="InterPro"/>
</dbReference>
<evidence type="ECO:0000313" key="3">
    <source>
        <dbReference type="EMBL" id="KAI7733483.1"/>
    </source>
</evidence>
<reference evidence="3" key="1">
    <citation type="submission" date="2022-06" db="EMBL/GenBank/DDBJ databases">
        <title>Uncovering the hologenomic basis of an extraordinary plant invasion.</title>
        <authorList>
            <person name="Bieker V.C."/>
            <person name="Martin M.D."/>
            <person name="Gilbert T."/>
            <person name="Hodgins K."/>
            <person name="Battlay P."/>
            <person name="Petersen B."/>
            <person name="Wilson J."/>
        </authorList>
    </citation>
    <scope>NUCLEOTIDE SEQUENCE</scope>
    <source>
        <strain evidence="3">AA19_3_7</strain>
        <tissue evidence="3">Leaf</tissue>
    </source>
</reference>
<proteinExistence type="predicted"/>